<evidence type="ECO:0000313" key="3">
    <source>
        <dbReference type="Proteomes" id="UP000248544"/>
    </source>
</evidence>
<accession>A0A2W2GBR7</accession>
<dbReference type="Proteomes" id="UP000248544">
    <property type="component" value="Unassembled WGS sequence"/>
</dbReference>
<dbReference type="EMBL" id="POUA01000106">
    <property type="protein sequence ID" value="PZG45483.1"/>
    <property type="molecule type" value="Genomic_DNA"/>
</dbReference>
<protein>
    <submittedName>
        <fullName evidence="2">DUF3710 domain-containing protein</fullName>
    </submittedName>
</protein>
<organism evidence="2 3">
    <name type="scientific">Spongiactinospora gelatinilytica</name>
    <dbReference type="NCBI Taxonomy" id="2666298"/>
    <lineage>
        <taxon>Bacteria</taxon>
        <taxon>Bacillati</taxon>
        <taxon>Actinomycetota</taxon>
        <taxon>Actinomycetes</taxon>
        <taxon>Streptosporangiales</taxon>
        <taxon>Streptosporangiaceae</taxon>
        <taxon>Spongiactinospora</taxon>
    </lineage>
</organism>
<dbReference type="AlphaFoldDB" id="A0A2W2GBR7"/>
<dbReference type="Pfam" id="PF12502">
    <property type="entry name" value="DUF3710"/>
    <property type="match status" value="1"/>
</dbReference>
<evidence type="ECO:0000256" key="1">
    <source>
        <dbReference type="SAM" id="MobiDB-lite"/>
    </source>
</evidence>
<feature type="region of interest" description="Disordered" evidence="1">
    <location>
        <begin position="1"/>
        <end position="35"/>
    </location>
</feature>
<reference evidence="2 3" key="1">
    <citation type="submission" date="2018-01" db="EMBL/GenBank/DDBJ databases">
        <title>Draft genome sequence of Sphaerisporangium sp. 7K107.</title>
        <authorList>
            <person name="Sahin N."/>
            <person name="Saygin H."/>
            <person name="Ay H."/>
        </authorList>
    </citation>
    <scope>NUCLEOTIDE SEQUENCE [LARGE SCALE GENOMIC DNA]</scope>
    <source>
        <strain evidence="2 3">7K107</strain>
    </source>
</reference>
<name>A0A2W2GBR7_9ACTN</name>
<gene>
    <name evidence="2" type="ORF">C1I98_15475</name>
</gene>
<comment type="caution">
    <text evidence="2">The sequence shown here is derived from an EMBL/GenBank/DDBJ whole genome shotgun (WGS) entry which is preliminary data.</text>
</comment>
<dbReference type="InterPro" id="IPR022183">
    <property type="entry name" value="DUF3710"/>
</dbReference>
<sequence>MFRRRRRHAEPEADAAAPAPAPVPARESGPWDADEAYPERNRVDLGGLLLPVIEGADIRLIAPAEQIVGVAMLVDESALQLHVLAAPRSSGLWDEVRAELAEGVKKAGGTTEEREGSFGTELVGRLPVEGQDAQTVRYIGVDGPRWLLHAVFSGRAGADPAAAEPLEAVVRDVVVVRGEGPMAPKDTVELRQPQEIHPAGDDAEGEGPDLDPFRRGPEITETR</sequence>
<feature type="region of interest" description="Disordered" evidence="1">
    <location>
        <begin position="181"/>
        <end position="223"/>
    </location>
</feature>
<feature type="compositionally biased region" description="Basic and acidic residues" evidence="1">
    <location>
        <begin position="186"/>
        <end position="200"/>
    </location>
</feature>
<proteinExistence type="predicted"/>
<keyword evidence="3" id="KW-1185">Reference proteome</keyword>
<dbReference type="RefSeq" id="WP_111168173.1">
    <property type="nucleotide sequence ID" value="NZ_POUA01000106.1"/>
</dbReference>
<evidence type="ECO:0000313" key="2">
    <source>
        <dbReference type="EMBL" id="PZG45483.1"/>
    </source>
</evidence>
<feature type="compositionally biased region" description="Basic and acidic residues" evidence="1">
    <location>
        <begin position="211"/>
        <end position="223"/>
    </location>
</feature>